<keyword evidence="4" id="KW-1185">Reference proteome</keyword>
<dbReference type="AlphaFoldDB" id="A0A1M5TM23"/>
<evidence type="ECO:0000256" key="1">
    <source>
        <dbReference type="ARBA" id="ARBA00004651"/>
    </source>
</evidence>
<dbReference type="InterPro" id="IPR011701">
    <property type="entry name" value="MFS"/>
</dbReference>
<dbReference type="RefSeq" id="WP_073337698.1">
    <property type="nucleotide sequence ID" value="NZ_FQXM01000006.1"/>
</dbReference>
<dbReference type="Proteomes" id="UP000184447">
    <property type="component" value="Unassembled WGS sequence"/>
</dbReference>
<feature type="transmembrane region" description="Helical" evidence="2">
    <location>
        <begin position="164"/>
        <end position="181"/>
    </location>
</feature>
<feature type="transmembrane region" description="Helical" evidence="2">
    <location>
        <begin position="28"/>
        <end position="52"/>
    </location>
</feature>
<reference evidence="3 4" key="1">
    <citation type="submission" date="2016-11" db="EMBL/GenBank/DDBJ databases">
        <authorList>
            <person name="Jaros S."/>
            <person name="Januszkiewicz K."/>
            <person name="Wedrychowicz H."/>
        </authorList>
    </citation>
    <scope>NUCLEOTIDE SEQUENCE [LARGE SCALE GENOMIC DNA]</scope>
    <source>
        <strain evidence="3 4">DSM 8605</strain>
    </source>
</reference>
<gene>
    <name evidence="3" type="ORF">SAMN02745207_01382</name>
</gene>
<dbReference type="PANTHER" id="PTHR23526">
    <property type="entry name" value="INTEGRAL MEMBRANE TRANSPORT PROTEIN-RELATED"/>
    <property type="match status" value="1"/>
</dbReference>
<feature type="transmembrane region" description="Helical" evidence="2">
    <location>
        <begin position="245"/>
        <end position="268"/>
    </location>
</feature>
<dbReference type="GO" id="GO:0022857">
    <property type="term" value="F:transmembrane transporter activity"/>
    <property type="evidence" value="ECO:0007669"/>
    <property type="project" value="InterPro"/>
</dbReference>
<dbReference type="Pfam" id="PF07690">
    <property type="entry name" value="MFS_1"/>
    <property type="match status" value="1"/>
</dbReference>
<dbReference type="Gene3D" id="1.20.1250.20">
    <property type="entry name" value="MFS general substrate transporter like domains"/>
    <property type="match status" value="2"/>
</dbReference>
<accession>A0A1M5TM23</accession>
<dbReference type="PANTHER" id="PTHR23526:SF2">
    <property type="entry name" value="MAJOR FACILITATOR SUPERFAMILY (MFS) PROFILE DOMAIN-CONTAINING PROTEIN"/>
    <property type="match status" value="1"/>
</dbReference>
<name>A0A1M5TM23_9CLOT</name>
<feature type="transmembrane region" description="Helical" evidence="2">
    <location>
        <begin position="368"/>
        <end position="392"/>
    </location>
</feature>
<feature type="transmembrane region" description="Helical" evidence="2">
    <location>
        <begin position="331"/>
        <end position="356"/>
    </location>
</feature>
<dbReference type="InterPro" id="IPR036259">
    <property type="entry name" value="MFS_trans_sf"/>
</dbReference>
<protein>
    <submittedName>
        <fullName evidence="3">Major Facilitator Superfamily protein</fullName>
    </submittedName>
</protein>
<feature type="transmembrane region" description="Helical" evidence="2">
    <location>
        <begin position="412"/>
        <end position="432"/>
    </location>
</feature>
<dbReference type="SUPFAM" id="SSF103473">
    <property type="entry name" value="MFS general substrate transporter"/>
    <property type="match status" value="1"/>
</dbReference>
<dbReference type="InterPro" id="IPR052528">
    <property type="entry name" value="Sugar_transport-like"/>
</dbReference>
<evidence type="ECO:0000313" key="4">
    <source>
        <dbReference type="Proteomes" id="UP000184447"/>
    </source>
</evidence>
<feature type="transmembrane region" description="Helical" evidence="2">
    <location>
        <begin position="304"/>
        <end position="325"/>
    </location>
</feature>
<feature type="transmembrane region" description="Helical" evidence="2">
    <location>
        <begin position="274"/>
        <end position="292"/>
    </location>
</feature>
<keyword evidence="2" id="KW-0812">Transmembrane</keyword>
<feature type="transmembrane region" description="Helical" evidence="2">
    <location>
        <begin position="193"/>
        <end position="212"/>
    </location>
</feature>
<evidence type="ECO:0000313" key="3">
    <source>
        <dbReference type="EMBL" id="SHH51807.1"/>
    </source>
</evidence>
<feature type="transmembrane region" description="Helical" evidence="2">
    <location>
        <begin position="91"/>
        <end position="114"/>
    </location>
</feature>
<dbReference type="GO" id="GO:0005886">
    <property type="term" value="C:plasma membrane"/>
    <property type="evidence" value="ECO:0007669"/>
    <property type="project" value="UniProtKB-SubCell"/>
</dbReference>
<dbReference type="EMBL" id="FQXM01000006">
    <property type="protein sequence ID" value="SHH51807.1"/>
    <property type="molecule type" value="Genomic_DNA"/>
</dbReference>
<keyword evidence="2" id="KW-1133">Transmembrane helix</keyword>
<organism evidence="3 4">
    <name type="scientific">Clostridium grantii DSM 8605</name>
    <dbReference type="NCBI Taxonomy" id="1121316"/>
    <lineage>
        <taxon>Bacteria</taxon>
        <taxon>Bacillati</taxon>
        <taxon>Bacillota</taxon>
        <taxon>Clostridia</taxon>
        <taxon>Eubacteriales</taxon>
        <taxon>Clostridiaceae</taxon>
        <taxon>Clostridium</taxon>
    </lineage>
</organism>
<keyword evidence="2" id="KW-0472">Membrane</keyword>
<feature type="transmembrane region" description="Helical" evidence="2">
    <location>
        <begin position="120"/>
        <end position="143"/>
    </location>
</feature>
<comment type="subcellular location">
    <subcellularLocation>
        <location evidence="1">Cell membrane</location>
        <topology evidence="1">Multi-pass membrane protein</topology>
    </subcellularLocation>
</comment>
<dbReference type="OrthoDB" id="1714505at2"/>
<proteinExistence type="predicted"/>
<evidence type="ECO:0000256" key="2">
    <source>
        <dbReference type="SAM" id="Phobius"/>
    </source>
</evidence>
<sequence>MGIKSVINKVYFKEEELKQRDYEKSRKLFIAESSAAVGIFSLTSGAFLSGFVKYLGGSDEINGIIGAIPAMAGVIQILSSLVFEKLRHRKFLVAILCFLYRFTLGMMFFVPFFIKGQTHRIIAVATLYLIAYCLAAFITPAASTWITDLVPMKMRGKYFATKDSISLAVSTLIVLIIGRVMDFYRGINSEYSGFLVLAIIVIILSFINFYFLSSVKEPIGNRQKVEINLKDIVSMVGSNKRFRKMIGLSSLWNLALQIGGPYFAVYMVTGLELSYSYINIIGVIAAVFRVLVMKYWGKLADKYSWFFSTKFSIGLLGIVHFLWVFVDKGTYPVLVPLLSILSALAWSGINISLFNIQFLYAPEKGRTAYLGVSAAIGGIIGFLSTLLGSFILRGLKNFKFTLGSVVVGNMQIVLSLSGVLLIITAVYIHFIMEKTYYKKV</sequence>
<feature type="transmembrane region" description="Helical" evidence="2">
    <location>
        <begin position="64"/>
        <end position="84"/>
    </location>
</feature>